<dbReference type="GO" id="GO:0003682">
    <property type="term" value="F:chromatin binding"/>
    <property type="evidence" value="ECO:0007669"/>
    <property type="project" value="TreeGrafter"/>
</dbReference>
<dbReference type="GeneID" id="106158770"/>
<dbReference type="AlphaFoldDB" id="A0A1S3HWB3"/>
<dbReference type="GO" id="GO:0007095">
    <property type="term" value="P:mitotic G2 DNA damage checkpoint signaling"/>
    <property type="evidence" value="ECO:0007669"/>
    <property type="project" value="TreeGrafter"/>
</dbReference>
<dbReference type="STRING" id="7574.A0A1S3HWB3"/>
<organism evidence="3 4">
    <name type="scientific">Lingula anatina</name>
    <name type="common">Brachiopod</name>
    <name type="synonym">Lingula unguis</name>
    <dbReference type="NCBI Taxonomy" id="7574"/>
    <lineage>
        <taxon>Eukaryota</taxon>
        <taxon>Metazoa</taxon>
        <taxon>Spiralia</taxon>
        <taxon>Lophotrochozoa</taxon>
        <taxon>Brachiopoda</taxon>
        <taxon>Linguliformea</taxon>
        <taxon>Lingulata</taxon>
        <taxon>Lingulida</taxon>
        <taxon>Linguloidea</taxon>
        <taxon>Lingulidae</taxon>
        <taxon>Lingula</taxon>
    </lineage>
</organism>
<dbReference type="GO" id="GO:0005634">
    <property type="term" value="C:nucleus"/>
    <property type="evidence" value="ECO:0007669"/>
    <property type="project" value="TreeGrafter"/>
</dbReference>
<feature type="compositionally biased region" description="Polar residues" evidence="1">
    <location>
        <begin position="194"/>
        <end position="205"/>
    </location>
</feature>
<dbReference type="OrthoDB" id="5960226at2759"/>
<dbReference type="RefSeq" id="XP_013390325.1">
    <property type="nucleotide sequence ID" value="XM_013534871.1"/>
</dbReference>
<protein>
    <submittedName>
        <fullName evidence="4">Uncharacterized protein LOC106158770</fullName>
    </submittedName>
</protein>
<dbReference type="PANTHER" id="PTHR15863">
    <property type="entry name" value="MRN COMPLEX-INTERACTING PROTEIN"/>
    <property type="match status" value="1"/>
</dbReference>
<evidence type="ECO:0000313" key="3">
    <source>
        <dbReference type="Proteomes" id="UP000085678"/>
    </source>
</evidence>
<name>A0A1S3HWB3_LINAN</name>
<feature type="region of interest" description="Disordered" evidence="1">
    <location>
        <begin position="291"/>
        <end position="310"/>
    </location>
</feature>
<evidence type="ECO:0000256" key="1">
    <source>
        <dbReference type="SAM" id="MobiDB-lite"/>
    </source>
</evidence>
<feature type="compositionally biased region" description="Polar residues" evidence="1">
    <location>
        <begin position="166"/>
        <end position="184"/>
    </location>
</feature>
<dbReference type="InterPro" id="IPR049472">
    <property type="entry name" value="MRNIP_N"/>
</dbReference>
<dbReference type="Proteomes" id="UP000085678">
    <property type="component" value="Unplaced"/>
</dbReference>
<evidence type="ECO:0000259" key="2">
    <source>
        <dbReference type="Pfam" id="PF15749"/>
    </source>
</evidence>
<accession>A0A1S3HWB3</accession>
<feature type="domain" description="MRN complex-interacting protein N-terminal" evidence="2">
    <location>
        <begin position="7"/>
        <end position="112"/>
    </location>
</feature>
<feature type="compositionally biased region" description="Basic residues" evidence="1">
    <location>
        <begin position="153"/>
        <end position="165"/>
    </location>
</feature>
<evidence type="ECO:0000313" key="4">
    <source>
        <dbReference type="RefSeq" id="XP_013390325.1"/>
    </source>
</evidence>
<dbReference type="Pfam" id="PF15749">
    <property type="entry name" value="MRNIP"/>
    <property type="match status" value="1"/>
</dbReference>
<gene>
    <name evidence="4" type="primary">LOC106158770</name>
</gene>
<dbReference type="KEGG" id="lak:106158770"/>
<reference evidence="4" key="1">
    <citation type="journal article" date="2015" name="Nat. Commun.">
        <title>The Lingula genome provides insights into brachiopod evolution and the origin of phosphate biomineralization.</title>
        <authorList>
            <person name="Luo Y.J."/>
            <person name="Takeuchi T."/>
            <person name="Koyanagi R."/>
            <person name="Yamada L."/>
            <person name="Kanda M."/>
            <person name="Khalturina M."/>
            <person name="Fujie M."/>
            <person name="Yamasaki S.I."/>
            <person name="Endo K."/>
            <person name="Satoh N."/>
        </authorList>
    </citation>
    <scope>NUCLEOTIDE SEQUENCE</scope>
</reference>
<dbReference type="InterPro" id="IPR032739">
    <property type="entry name" value="MRNIP"/>
</dbReference>
<keyword evidence="3" id="KW-1185">Reference proteome</keyword>
<dbReference type="PANTHER" id="PTHR15863:SF2">
    <property type="entry name" value="MRN COMPLEX-INTERACTING PROTEIN"/>
    <property type="match status" value="1"/>
</dbReference>
<proteinExistence type="predicted"/>
<dbReference type="InParanoid" id="A0A1S3HWB3"/>
<reference evidence="4" key="2">
    <citation type="submission" date="2025-08" db="UniProtKB">
        <authorList>
            <consortium name="RefSeq"/>
        </authorList>
    </citation>
    <scope>IDENTIFICATION</scope>
</reference>
<sequence length="504" mass="56254">MPQVFHVLQCFSCRMFQVHQVKKINKWACKLCGQKQSVIKVFGEGSGADCRKHVQKLNMVRSQVDTADQENWTSAAKITSDEVDWNENISTVSEYLQVGSSAGVAESKWGKYVTEEDQEVQPGSDMEEEDVTVYTTSVQKFKQTARGHYDRKQRGRKYKDTRHHPYQSNKRGLQYTDTGESYSRQDPFYPSELIDTQPSTANRSGIISERGSESYTAENSRHLNMQDHMNGTLNPDHNGRMSSWARFPKPSSPLMCTSKSTNVVSSESGLSGTGTRAGQSKWTQFIDQDVARDEGSSGDGYSEVQNDEGYGEDTCNVDYKENISGIDIHGFGHFVDNSRSNKSQPSLHTRIASDKMYYQNEQSQNGDAVCRQTFGKEVHSESIFDKRTDKKRIASSADVDTTILKDDVIFSRLNVASEKSHLIPLIRTPQTVGGSTCTVMSTVGGSTCTVMSKSMCTSKEQSKWTSVTDGTDINCGEIKDVKSPSSNIFLIDDNEDDLDNLLQI</sequence>
<feature type="region of interest" description="Disordered" evidence="1">
    <location>
        <begin position="137"/>
        <end position="215"/>
    </location>
</feature>